<dbReference type="EMBL" id="PDCR01000008">
    <property type="protein sequence ID" value="PEG55083.1"/>
    <property type="molecule type" value="Genomic_DNA"/>
</dbReference>
<name>A0A1Q4HCH0_9MYCO</name>
<dbReference type="EMBL" id="MIJD01000259">
    <property type="protein sequence ID" value="OPE50415.1"/>
    <property type="molecule type" value="Genomic_DNA"/>
</dbReference>
<proteinExistence type="predicted"/>
<evidence type="ECO:0000313" key="4">
    <source>
        <dbReference type="Proteomes" id="UP000191039"/>
    </source>
</evidence>
<evidence type="ECO:0000313" key="5">
    <source>
        <dbReference type="Proteomes" id="UP000220340"/>
    </source>
</evidence>
<evidence type="ECO:0000313" key="2">
    <source>
        <dbReference type="EMBL" id="OPE50415.1"/>
    </source>
</evidence>
<protein>
    <submittedName>
        <fullName evidence="2">Uncharacterized protein</fullName>
    </submittedName>
</protein>
<sequence>MVREISDGVYAMVPTDQDMPDCPTMLRGRGQTAGEAIAGVEKLVNEDVAGALATVLRRGTTGSTTGTADCR</sequence>
<organism evidence="2 4">
    <name type="scientific">Mycolicibacterium diernhoferi</name>
    <dbReference type="NCBI Taxonomy" id="1801"/>
    <lineage>
        <taxon>Bacteria</taxon>
        <taxon>Bacillati</taxon>
        <taxon>Actinomycetota</taxon>
        <taxon>Actinomycetes</taxon>
        <taxon>Mycobacteriales</taxon>
        <taxon>Mycobacteriaceae</taxon>
        <taxon>Mycolicibacterium</taxon>
    </lineage>
</organism>
<dbReference type="Proteomes" id="UP000220340">
    <property type="component" value="Unassembled WGS sequence"/>
</dbReference>
<accession>A0A1Q4HCH0</accession>
<gene>
    <name evidence="2" type="ORF">BV510_21045</name>
    <name evidence="3" type="ORF">CRI78_07700</name>
</gene>
<keyword evidence="5" id="KW-1185">Reference proteome</keyword>
<feature type="region of interest" description="Disordered" evidence="1">
    <location>
        <begin position="1"/>
        <end position="21"/>
    </location>
</feature>
<reference evidence="2 4" key="1">
    <citation type="submission" date="2016-09" db="EMBL/GenBank/DDBJ databases">
        <title>genome sequences of unsequenced Mycobacteria.</title>
        <authorList>
            <person name="Greninger A.L."/>
            <person name="Jerome K.R."/>
            <person name="Mcnair B."/>
            <person name="Wallis C."/>
            <person name="Fang F."/>
        </authorList>
    </citation>
    <scope>NUCLEOTIDE SEQUENCE [LARGE SCALE GENOMIC DNA]</scope>
    <source>
        <strain evidence="2 4">BM1</strain>
    </source>
</reference>
<reference evidence="3 5" key="2">
    <citation type="submission" date="2017-10" db="EMBL/GenBank/DDBJ databases">
        <title>The new phylogeny of genus Mycobacterium.</title>
        <authorList>
            <person name="Tortoli E."/>
            <person name="Trovato A."/>
            <person name="Cirillo D.M."/>
        </authorList>
    </citation>
    <scope>NUCLEOTIDE SEQUENCE [LARGE SCALE GENOMIC DNA]</scope>
    <source>
        <strain evidence="3 5">IP141170001</strain>
    </source>
</reference>
<evidence type="ECO:0000313" key="3">
    <source>
        <dbReference type="EMBL" id="PEG55083.1"/>
    </source>
</evidence>
<dbReference type="AlphaFoldDB" id="A0A1Q4HCH0"/>
<dbReference type="Proteomes" id="UP000191039">
    <property type="component" value="Unassembled WGS sequence"/>
</dbReference>
<dbReference type="STRING" id="1801.BRW64_15110"/>
<comment type="caution">
    <text evidence="2">The sequence shown here is derived from an EMBL/GenBank/DDBJ whole genome shotgun (WGS) entry which is preliminary data.</text>
</comment>
<evidence type="ECO:0000256" key="1">
    <source>
        <dbReference type="SAM" id="MobiDB-lite"/>
    </source>
</evidence>